<dbReference type="AlphaFoldDB" id="A0AAF0AY62"/>
<keyword evidence="3" id="KW-1185">Reference proteome</keyword>
<keyword evidence="1" id="KW-1133">Transmembrane helix</keyword>
<reference evidence="2 3" key="1">
    <citation type="journal article" date="2023" name="G3 (Bethesda)">
        <title>A high-quality reference genome for the fission yeast Schizosaccharomyces osmophilus.</title>
        <authorList>
            <person name="Jia G.S."/>
            <person name="Zhang W.C."/>
            <person name="Liang Y."/>
            <person name="Liu X.H."/>
            <person name="Rhind N."/>
            <person name="Pidoux A."/>
            <person name="Brysch-Herzberg M."/>
            <person name="Du L.L."/>
        </authorList>
    </citation>
    <scope>NUCLEOTIDE SEQUENCE [LARGE SCALE GENOMIC DNA]</scope>
    <source>
        <strain evidence="2 3">CBS 15793</strain>
    </source>
</reference>
<dbReference type="Proteomes" id="UP001212411">
    <property type="component" value="Chromosome 3"/>
</dbReference>
<feature type="transmembrane region" description="Helical" evidence="1">
    <location>
        <begin position="27"/>
        <end position="50"/>
    </location>
</feature>
<evidence type="ECO:0000313" key="2">
    <source>
        <dbReference type="EMBL" id="WBW74720.1"/>
    </source>
</evidence>
<proteinExistence type="predicted"/>
<evidence type="ECO:0000313" key="3">
    <source>
        <dbReference type="Proteomes" id="UP001212411"/>
    </source>
</evidence>
<accession>A0AAF0AY62</accession>
<evidence type="ECO:0000256" key="1">
    <source>
        <dbReference type="SAM" id="Phobius"/>
    </source>
</evidence>
<keyword evidence="1" id="KW-0812">Transmembrane</keyword>
<sequence>MHLCPSFFLAAILHCYQHLYEKKLVSYLYRLSFIYTLFFVSFGLLFTAGLRPPELSALPHLVLPFLPHRQTHLPPSFLPSFRLPPLPKDRLRTFTLACAI</sequence>
<organism evidence="2 3">
    <name type="scientific">Schizosaccharomyces osmophilus</name>
    <dbReference type="NCBI Taxonomy" id="2545709"/>
    <lineage>
        <taxon>Eukaryota</taxon>
        <taxon>Fungi</taxon>
        <taxon>Dikarya</taxon>
        <taxon>Ascomycota</taxon>
        <taxon>Taphrinomycotina</taxon>
        <taxon>Schizosaccharomycetes</taxon>
        <taxon>Schizosaccharomycetales</taxon>
        <taxon>Schizosaccharomycetaceae</taxon>
        <taxon>Schizosaccharomyces</taxon>
    </lineage>
</organism>
<protein>
    <submittedName>
        <fullName evidence="2">Uncharacterized protein</fullName>
    </submittedName>
</protein>
<keyword evidence="1" id="KW-0472">Membrane</keyword>
<gene>
    <name evidence="2" type="ORF">SOMG_05000</name>
</gene>
<dbReference type="EMBL" id="CP115613">
    <property type="protein sequence ID" value="WBW74720.1"/>
    <property type="molecule type" value="Genomic_DNA"/>
</dbReference>
<dbReference type="GeneID" id="80878464"/>
<dbReference type="KEGG" id="som:SOMG_05000"/>
<dbReference type="RefSeq" id="XP_056038963.1">
    <property type="nucleotide sequence ID" value="XM_056183775.1"/>
</dbReference>
<name>A0AAF0AY62_9SCHI</name>